<protein>
    <submittedName>
        <fullName evidence="1">Uncharacterized protein</fullName>
    </submittedName>
</protein>
<proteinExistence type="predicted"/>
<keyword evidence="2" id="KW-1185">Reference proteome</keyword>
<accession>M2WG40</accession>
<gene>
    <name evidence="1" type="ORF">C884_01553</name>
</gene>
<dbReference type="Proteomes" id="UP000009877">
    <property type="component" value="Unassembled WGS sequence"/>
</dbReference>
<evidence type="ECO:0000313" key="2">
    <source>
        <dbReference type="Proteomes" id="UP000009877"/>
    </source>
</evidence>
<evidence type="ECO:0000313" key="1">
    <source>
        <dbReference type="EMBL" id="EME37502.1"/>
    </source>
</evidence>
<organism evidence="1 2">
    <name type="scientific">Kocuria palustris PEL</name>
    <dbReference type="NCBI Taxonomy" id="1236550"/>
    <lineage>
        <taxon>Bacteria</taxon>
        <taxon>Bacillati</taxon>
        <taxon>Actinomycetota</taxon>
        <taxon>Actinomycetes</taxon>
        <taxon>Micrococcales</taxon>
        <taxon>Micrococcaceae</taxon>
        <taxon>Kocuria</taxon>
    </lineage>
</organism>
<dbReference type="AlphaFoldDB" id="M2WG40"/>
<comment type="caution">
    <text evidence="1">The sequence shown here is derived from an EMBL/GenBank/DDBJ whole genome shotgun (WGS) entry which is preliminary data.</text>
</comment>
<sequence>MMSRSDEVPQRVPYVLEHQGTTVVLGEPLHLAEIDRMLQRMHVQTATTVSATGGMNLEGVLLNSVRADLPLHRFWETLHLAAFDDDSVDWRDQDADVLVPEPPQWLREARCWEYDPIAPLMGGSAQDPQLPHSGGWVARPSFGGLDSARHGGAVGLFQLMDRESFWVLAGQDALIEIVELARDLQRYRRGFPQMRVCFDETDRIGSLCLPVICREVLEDELIARSIDIEPRFWPPGGD</sequence>
<dbReference type="EMBL" id="ANHZ02000003">
    <property type="protein sequence ID" value="EME37502.1"/>
    <property type="molecule type" value="Genomic_DNA"/>
</dbReference>
<name>M2WG40_9MICC</name>
<reference evidence="1 2" key="1">
    <citation type="journal article" date="2014" name="Genome Announc.">
        <title>Draft Genome Sequence of Kocuria palustris PEL.</title>
        <authorList>
            <person name="Sharma G."/>
            <person name="Khatri I."/>
            <person name="Subramanian S."/>
        </authorList>
    </citation>
    <scope>NUCLEOTIDE SEQUENCE [LARGE SCALE GENOMIC DNA]</scope>
    <source>
        <strain evidence="1 2">PEL</strain>
    </source>
</reference>